<feature type="binding site" evidence="3">
    <location>
        <position position="210"/>
    </location>
    <ligand>
        <name>(6S)-NADPHX</name>
        <dbReference type="ChEBI" id="CHEBI:64076"/>
    </ligand>
</feature>
<dbReference type="InterPro" id="IPR000631">
    <property type="entry name" value="CARKD"/>
</dbReference>
<dbReference type="PROSITE" id="PS01049">
    <property type="entry name" value="YJEF_C_1"/>
    <property type="match status" value="1"/>
</dbReference>
<keyword evidence="1 3" id="KW-0547">Nucleotide-binding</keyword>
<name>A0ABR9QYI7_9FIRM</name>
<comment type="similarity">
    <text evidence="3">Belongs to the NnrD/CARKD family.</text>
</comment>
<dbReference type="HAMAP" id="MF_01965">
    <property type="entry name" value="NADHX_dehydratase"/>
    <property type="match status" value="1"/>
</dbReference>
<keyword evidence="3" id="KW-0520">NAD</keyword>
<dbReference type="PROSITE" id="PS51383">
    <property type="entry name" value="YJEF_C_3"/>
    <property type="match status" value="1"/>
</dbReference>
<dbReference type="PANTHER" id="PTHR12592">
    <property type="entry name" value="ATP-DEPENDENT (S)-NAD(P)H-HYDRATE DEHYDRATASE FAMILY MEMBER"/>
    <property type="match status" value="1"/>
</dbReference>
<feature type="transmembrane region" description="Helical" evidence="4">
    <location>
        <begin position="21"/>
        <end position="42"/>
    </location>
</feature>
<feature type="domain" description="YjeF C-terminal" evidence="5">
    <location>
        <begin position="1"/>
        <end position="269"/>
    </location>
</feature>
<evidence type="ECO:0000313" key="6">
    <source>
        <dbReference type="EMBL" id="MBE5035940.1"/>
    </source>
</evidence>
<keyword evidence="4" id="KW-0812">Transmembrane</keyword>
<comment type="caution">
    <text evidence="6">The sequence shown here is derived from an EMBL/GenBank/DDBJ whole genome shotgun (WGS) entry which is preliminary data.</text>
</comment>
<reference evidence="6 7" key="1">
    <citation type="submission" date="2020-10" db="EMBL/GenBank/DDBJ databases">
        <title>ChiBAC.</title>
        <authorList>
            <person name="Zenner C."/>
            <person name="Hitch T.C.A."/>
            <person name="Clavel T."/>
        </authorList>
    </citation>
    <scope>NUCLEOTIDE SEQUENCE [LARGE SCALE GENOMIC DNA]</scope>
    <source>
        <strain evidence="6 7">DSM 108706</strain>
    </source>
</reference>
<comment type="catalytic activity">
    <reaction evidence="3">
        <text>(6S)-NADHX + ADP = AMP + phosphate + NADH + H(+)</text>
        <dbReference type="Rhea" id="RHEA:32223"/>
        <dbReference type="ChEBI" id="CHEBI:15378"/>
        <dbReference type="ChEBI" id="CHEBI:43474"/>
        <dbReference type="ChEBI" id="CHEBI:57945"/>
        <dbReference type="ChEBI" id="CHEBI:64074"/>
        <dbReference type="ChEBI" id="CHEBI:456215"/>
        <dbReference type="ChEBI" id="CHEBI:456216"/>
        <dbReference type="EC" id="4.2.1.136"/>
    </reaction>
</comment>
<dbReference type="CDD" id="cd01171">
    <property type="entry name" value="YXKO-related"/>
    <property type="match status" value="1"/>
</dbReference>
<keyword evidence="7" id="KW-1185">Reference proteome</keyword>
<proteinExistence type="inferred from homology"/>
<evidence type="ECO:0000313" key="7">
    <source>
        <dbReference type="Proteomes" id="UP001516588"/>
    </source>
</evidence>
<evidence type="ECO:0000256" key="3">
    <source>
        <dbReference type="HAMAP-Rule" id="MF_01965"/>
    </source>
</evidence>
<keyword evidence="3" id="KW-0521">NADP</keyword>
<dbReference type="Pfam" id="PF01256">
    <property type="entry name" value="Carb_kinase"/>
    <property type="match status" value="1"/>
</dbReference>
<feature type="binding site" evidence="3">
    <location>
        <begin position="181"/>
        <end position="185"/>
    </location>
    <ligand>
        <name>AMP</name>
        <dbReference type="ChEBI" id="CHEBI:456215"/>
    </ligand>
</feature>
<comment type="catalytic activity">
    <reaction evidence="3">
        <text>(6S)-NADPHX + ADP = AMP + phosphate + NADPH + H(+)</text>
        <dbReference type="Rhea" id="RHEA:32235"/>
        <dbReference type="ChEBI" id="CHEBI:15378"/>
        <dbReference type="ChEBI" id="CHEBI:43474"/>
        <dbReference type="ChEBI" id="CHEBI:57783"/>
        <dbReference type="ChEBI" id="CHEBI:64076"/>
        <dbReference type="ChEBI" id="CHEBI:456215"/>
        <dbReference type="ChEBI" id="CHEBI:456216"/>
        <dbReference type="EC" id="4.2.1.136"/>
    </reaction>
</comment>
<keyword evidence="3" id="KW-0456">Lyase</keyword>
<evidence type="ECO:0000259" key="5">
    <source>
        <dbReference type="PROSITE" id="PS51383"/>
    </source>
</evidence>
<sequence>MNGNVLKPRKIQSHKGDYGKVLAVSGSVGMAGAAVMCGRAAIRSGAGLVRFAVPKELFNILQICVPEATCLERDFENVIDINDYEAIALGSGLGLEKSNIPILKKVLNDYKGTLVLDADGLNCVMKYSLYGNLKASQADIILTPHMGEAARLLEVESIDIKDREKAAREIQEAFGTTVVMKGANTLVLTENKIYVNDTGNPGMATGGSGDVLTGIIASLAAQGYSGYEAAKIGVYIHGLAGDICAEEIGQIGMTAMDIADRVPEAFRRLASNSNDGRDK</sequence>
<keyword evidence="2 3" id="KW-0067">ATP-binding</keyword>
<protein>
    <recommendedName>
        <fullName evidence="3">ADP-dependent (S)-NAD(P)H-hydrate dehydratase</fullName>
        <ecNumber evidence="3">4.2.1.136</ecNumber>
    </recommendedName>
    <alternativeName>
        <fullName evidence="3">ADP-dependent NAD(P)HX dehydratase</fullName>
    </alternativeName>
</protein>
<gene>
    <name evidence="3" type="primary">nnrD</name>
    <name evidence="6" type="ORF">INF20_06605</name>
</gene>
<evidence type="ECO:0000256" key="4">
    <source>
        <dbReference type="SAM" id="Phobius"/>
    </source>
</evidence>
<accession>A0ABR9QYI7</accession>
<keyword evidence="4" id="KW-0472">Membrane</keyword>
<dbReference type="RefSeq" id="WP_226385588.1">
    <property type="nucleotide sequence ID" value="NZ_JADCKA010000011.1"/>
</dbReference>
<comment type="function">
    <text evidence="3">Catalyzes the dehydration of the S-form of NAD(P)HX at the expense of ADP, which is converted to AMP. Together with NAD(P)HX epimerase, which catalyzes the epimerization of the S- and R-forms, the enzyme allows the repair of both epimers of NAD(P)HX, a damaged form of NAD(P)H that is a result of enzymatic or heat-dependent hydration.</text>
</comment>
<evidence type="ECO:0000256" key="2">
    <source>
        <dbReference type="ARBA" id="ARBA00022840"/>
    </source>
</evidence>
<feature type="binding site" evidence="3">
    <location>
        <position position="33"/>
    </location>
    <ligand>
        <name>(6S)-NADPHX</name>
        <dbReference type="ChEBI" id="CHEBI:64076"/>
    </ligand>
</feature>
<evidence type="ECO:0000256" key="1">
    <source>
        <dbReference type="ARBA" id="ARBA00022741"/>
    </source>
</evidence>
<feature type="binding site" evidence="3">
    <location>
        <position position="92"/>
    </location>
    <ligand>
        <name>(6S)-NADPHX</name>
        <dbReference type="ChEBI" id="CHEBI:64076"/>
    </ligand>
</feature>
<comment type="subunit">
    <text evidence="3">Homotetramer.</text>
</comment>
<dbReference type="EC" id="4.2.1.136" evidence="3"/>
<dbReference type="EMBL" id="JADCKA010000011">
    <property type="protein sequence ID" value="MBE5035940.1"/>
    <property type="molecule type" value="Genomic_DNA"/>
</dbReference>
<keyword evidence="4" id="KW-1133">Transmembrane helix</keyword>
<dbReference type="NCBIfam" id="TIGR00196">
    <property type="entry name" value="yjeF_cterm"/>
    <property type="match status" value="1"/>
</dbReference>
<organism evidence="6 7">
    <name type="scientific">Gallibacter intestinalis</name>
    <dbReference type="NCBI Taxonomy" id="2779356"/>
    <lineage>
        <taxon>Bacteria</taxon>
        <taxon>Bacillati</taxon>
        <taxon>Bacillota</taxon>
        <taxon>Clostridia</taxon>
        <taxon>Eubacteriales</taxon>
        <taxon>Eubacteriaceae</taxon>
        <taxon>Gallibacter</taxon>
    </lineage>
</organism>
<dbReference type="PROSITE" id="PS01050">
    <property type="entry name" value="YJEF_C_2"/>
    <property type="match status" value="1"/>
</dbReference>
<feature type="binding site" evidence="3">
    <location>
        <position position="145"/>
    </location>
    <ligand>
        <name>(6S)-NADPHX</name>
        <dbReference type="ChEBI" id="CHEBI:64076"/>
    </ligand>
</feature>
<comment type="cofactor">
    <cofactor evidence="3">
        <name>Mg(2+)</name>
        <dbReference type="ChEBI" id="CHEBI:18420"/>
    </cofactor>
</comment>
<dbReference type="Proteomes" id="UP001516588">
    <property type="component" value="Unassembled WGS sequence"/>
</dbReference>
<dbReference type="PANTHER" id="PTHR12592:SF0">
    <property type="entry name" value="ATP-DEPENDENT (S)-NAD(P)H-HYDRATE DEHYDRATASE"/>
    <property type="match status" value="1"/>
</dbReference>
<feature type="binding site" evidence="3">
    <location>
        <position position="209"/>
    </location>
    <ligand>
        <name>AMP</name>
        <dbReference type="ChEBI" id="CHEBI:456215"/>
    </ligand>
</feature>
<dbReference type="InterPro" id="IPR017953">
    <property type="entry name" value="Carbohydrate_kinase_pred_CS"/>
</dbReference>